<keyword evidence="3" id="KW-1185">Reference proteome</keyword>
<dbReference type="Gene3D" id="3.40.50.150">
    <property type="entry name" value="Vaccinia Virus protein VP39"/>
    <property type="match status" value="1"/>
</dbReference>
<organism evidence="2 3">
    <name type="scientific">Aureococcus anophagefferens</name>
    <name type="common">Harmful bloom alga</name>
    <dbReference type="NCBI Taxonomy" id="44056"/>
    <lineage>
        <taxon>Eukaryota</taxon>
        <taxon>Sar</taxon>
        <taxon>Stramenopiles</taxon>
        <taxon>Ochrophyta</taxon>
        <taxon>Pelagophyceae</taxon>
        <taxon>Pelagomonadales</taxon>
        <taxon>Pelagomonadaceae</taxon>
        <taxon>Aureococcus</taxon>
    </lineage>
</organism>
<evidence type="ECO:0000313" key="3">
    <source>
        <dbReference type="Proteomes" id="UP001363151"/>
    </source>
</evidence>
<comment type="caution">
    <text evidence="2">The sequence shown here is derived from an EMBL/GenBank/DDBJ whole genome shotgun (WGS) entry which is preliminary data.</text>
</comment>
<feature type="compositionally biased region" description="Basic and acidic residues" evidence="1">
    <location>
        <begin position="52"/>
        <end position="63"/>
    </location>
</feature>
<reference evidence="2 3" key="1">
    <citation type="submission" date="2024-03" db="EMBL/GenBank/DDBJ databases">
        <title>Aureococcus anophagefferens CCMP1851 and Kratosvirus quantuckense: Draft genome of a second virus-susceptible host strain in the model system.</title>
        <authorList>
            <person name="Chase E."/>
            <person name="Truchon A.R."/>
            <person name="Schepens W."/>
            <person name="Wilhelm S.W."/>
        </authorList>
    </citation>
    <scope>NUCLEOTIDE SEQUENCE [LARGE SCALE GENOMIC DNA]</scope>
    <source>
        <strain evidence="2 3">CCMP1851</strain>
    </source>
</reference>
<accession>A0ABR1G3F3</accession>
<keyword evidence="2" id="KW-0808">Transferase</keyword>
<name>A0ABR1G3F3_AURAN</name>
<evidence type="ECO:0000256" key="1">
    <source>
        <dbReference type="SAM" id="MobiDB-lite"/>
    </source>
</evidence>
<dbReference type="InterPro" id="IPR029063">
    <property type="entry name" value="SAM-dependent_MTases_sf"/>
</dbReference>
<dbReference type="GO" id="GO:0032259">
    <property type="term" value="P:methylation"/>
    <property type="evidence" value="ECO:0007669"/>
    <property type="project" value="UniProtKB-KW"/>
</dbReference>
<dbReference type="PANTHER" id="PTHR14614:SF132">
    <property type="entry name" value="PROTEIN-LYSINE METHYLTRANSFERASE C42C1.13"/>
    <property type="match status" value="1"/>
</dbReference>
<dbReference type="InterPro" id="IPR019410">
    <property type="entry name" value="Methyltransf_16"/>
</dbReference>
<gene>
    <name evidence="2" type="primary">EFM6</name>
    <name evidence="2" type="ORF">SO694_00125062</name>
</gene>
<dbReference type="PANTHER" id="PTHR14614">
    <property type="entry name" value="HEPATOCELLULAR CARCINOMA-ASSOCIATED ANTIGEN"/>
    <property type="match status" value="1"/>
</dbReference>
<dbReference type="Pfam" id="PF10294">
    <property type="entry name" value="Methyltransf_16"/>
    <property type="match status" value="1"/>
</dbReference>
<dbReference type="SUPFAM" id="SSF53335">
    <property type="entry name" value="S-adenosyl-L-methionine-dependent methyltransferases"/>
    <property type="match status" value="1"/>
</dbReference>
<evidence type="ECO:0000313" key="2">
    <source>
        <dbReference type="EMBL" id="KAK7247654.1"/>
    </source>
</evidence>
<keyword evidence="2" id="KW-0489">Methyltransferase</keyword>
<dbReference type="GO" id="GO:0008168">
    <property type="term" value="F:methyltransferase activity"/>
    <property type="evidence" value="ECO:0007669"/>
    <property type="project" value="UniProtKB-KW"/>
</dbReference>
<dbReference type="Proteomes" id="UP001363151">
    <property type="component" value="Unassembled WGS sequence"/>
</dbReference>
<feature type="region of interest" description="Disordered" evidence="1">
    <location>
        <begin position="1"/>
        <end position="63"/>
    </location>
</feature>
<dbReference type="CDD" id="cd02440">
    <property type="entry name" value="AdoMet_MTases"/>
    <property type="match status" value="1"/>
</dbReference>
<sequence>MSERRNDSVDAPMLGALFGAESSSGSESDDESSGFAPPPAAPWHADADDAEPPPRSDAGDPQRDAETALLGAGTGAVGLWIALRYPTARVTLTDLPEALPLIRANAALNGVADRVRVAPLAFGDPVPSEDDPFDVVVGSDLLYSVQCEVPWRQLAATLATAPRGCATWLAIQERYGCRVRDLGEFFALVGRASTEIPRGDVAKYAGDLGAEAPLRVVRTQ</sequence>
<dbReference type="EMBL" id="JBBJCI010000130">
    <property type="protein sequence ID" value="KAK7247654.1"/>
    <property type="molecule type" value="Genomic_DNA"/>
</dbReference>
<proteinExistence type="predicted"/>
<protein>
    <submittedName>
        <fullName evidence="2">S-adenosyl-L-methionine-dependent protein-lysine N- methyltransferase</fullName>
    </submittedName>
</protein>